<comment type="similarity">
    <text evidence="2 17">Belongs to the UppP family.</text>
</comment>
<keyword evidence="11 17" id="KW-0472">Membrane</keyword>
<keyword evidence="10 17" id="KW-1133">Transmembrane helix</keyword>
<keyword evidence="8 17" id="KW-0133">Cell shape</keyword>
<evidence type="ECO:0000256" key="17">
    <source>
        <dbReference type="HAMAP-Rule" id="MF_01006"/>
    </source>
</evidence>
<comment type="function">
    <text evidence="17">Catalyzes the dephosphorylation of undecaprenyl diphosphate (UPP). Confers resistance to bacitracin.</text>
</comment>
<keyword evidence="6 17" id="KW-0812">Transmembrane</keyword>
<dbReference type="InterPro" id="IPR003824">
    <property type="entry name" value="UppP"/>
</dbReference>
<feature type="transmembrane region" description="Helical" evidence="17">
    <location>
        <begin position="42"/>
        <end position="62"/>
    </location>
</feature>
<dbReference type="GO" id="GO:0046677">
    <property type="term" value="P:response to antibiotic"/>
    <property type="evidence" value="ECO:0007669"/>
    <property type="project" value="UniProtKB-UniRule"/>
</dbReference>
<evidence type="ECO:0000256" key="2">
    <source>
        <dbReference type="ARBA" id="ARBA00010621"/>
    </source>
</evidence>
<evidence type="ECO:0000256" key="14">
    <source>
        <dbReference type="ARBA" id="ARBA00032707"/>
    </source>
</evidence>
<organism evidence="18 19">
    <name type="scientific">Dactylosporangium siamense</name>
    <dbReference type="NCBI Taxonomy" id="685454"/>
    <lineage>
        <taxon>Bacteria</taxon>
        <taxon>Bacillati</taxon>
        <taxon>Actinomycetota</taxon>
        <taxon>Actinomycetes</taxon>
        <taxon>Micromonosporales</taxon>
        <taxon>Micromonosporaceae</taxon>
        <taxon>Dactylosporangium</taxon>
    </lineage>
</organism>
<dbReference type="GO" id="GO:0050380">
    <property type="term" value="F:undecaprenyl-diphosphatase activity"/>
    <property type="evidence" value="ECO:0007669"/>
    <property type="project" value="UniProtKB-UniRule"/>
</dbReference>
<evidence type="ECO:0000256" key="6">
    <source>
        <dbReference type="ARBA" id="ARBA00022692"/>
    </source>
</evidence>
<feature type="transmembrane region" description="Helical" evidence="17">
    <location>
        <begin position="222"/>
        <end position="244"/>
    </location>
</feature>
<evidence type="ECO:0000313" key="19">
    <source>
        <dbReference type="Proteomes" id="UP000660611"/>
    </source>
</evidence>
<dbReference type="Pfam" id="PF02673">
    <property type="entry name" value="BacA"/>
    <property type="match status" value="1"/>
</dbReference>
<dbReference type="PANTHER" id="PTHR30622">
    <property type="entry name" value="UNDECAPRENYL-DIPHOSPHATASE"/>
    <property type="match status" value="1"/>
</dbReference>
<proteinExistence type="inferred from homology"/>
<dbReference type="EMBL" id="BONQ01000010">
    <property type="protein sequence ID" value="GIG42259.1"/>
    <property type="molecule type" value="Genomic_DNA"/>
</dbReference>
<feature type="transmembrane region" description="Helical" evidence="17">
    <location>
        <begin position="192"/>
        <end position="210"/>
    </location>
</feature>
<evidence type="ECO:0000256" key="12">
    <source>
        <dbReference type="ARBA" id="ARBA00023251"/>
    </source>
</evidence>
<keyword evidence="19" id="KW-1185">Reference proteome</keyword>
<accession>A0A919PEV1</accession>
<dbReference type="EC" id="3.6.1.27" evidence="3 17"/>
<dbReference type="GO" id="GO:0009252">
    <property type="term" value="P:peptidoglycan biosynthetic process"/>
    <property type="evidence" value="ECO:0007669"/>
    <property type="project" value="UniProtKB-KW"/>
</dbReference>
<dbReference type="NCBIfam" id="TIGR00753">
    <property type="entry name" value="undec_PP_bacA"/>
    <property type="match status" value="1"/>
</dbReference>
<evidence type="ECO:0000256" key="4">
    <source>
        <dbReference type="ARBA" id="ARBA00021581"/>
    </source>
</evidence>
<evidence type="ECO:0000256" key="16">
    <source>
        <dbReference type="ARBA" id="ARBA00047594"/>
    </source>
</evidence>
<evidence type="ECO:0000256" key="11">
    <source>
        <dbReference type="ARBA" id="ARBA00023136"/>
    </source>
</evidence>
<evidence type="ECO:0000256" key="10">
    <source>
        <dbReference type="ARBA" id="ARBA00022989"/>
    </source>
</evidence>
<evidence type="ECO:0000256" key="9">
    <source>
        <dbReference type="ARBA" id="ARBA00022984"/>
    </source>
</evidence>
<keyword evidence="9 17" id="KW-0573">Peptidoglycan synthesis</keyword>
<evidence type="ECO:0000256" key="3">
    <source>
        <dbReference type="ARBA" id="ARBA00012374"/>
    </source>
</evidence>
<evidence type="ECO:0000256" key="8">
    <source>
        <dbReference type="ARBA" id="ARBA00022960"/>
    </source>
</evidence>
<protein>
    <recommendedName>
        <fullName evidence="4 17">Undecaprenyl-diphosphatase</fullName>
        <ecNumber evidence="3 17">3.6.1.27</ecNumber>
    </recommendedName>
    <alternativeName>
        <fullName evidence="15 17">Bacitracin resistance protein</fullName>
    </alternativeName>
    <alternativeName>
        <fullName evidence="14 17">Undecaprenyl pyrophosphate phosphatase</fullName>
    </alternativeName>
</protein>
<dbReference type="AlphaFoldDB" id="A0A919PEV1"/>
<evidence type="ECO:0000256" key="5">
    <source>
        <dbReference type="ARBA" id="ARBA00022475"/>
    </source>
</evidence>
<dbReference type="Proteomes" id="UP000660611">
    <property type="component" value="Unassembled WGS sequence"/>
</dbReference>
<comment type="subcellular location">
    <subcellularLocation>
        <location evidence="1 17">Cell membrane</location>
        <topology evidence="1 17">Multi-pass membrane protein</topology>
    </subcellularLocation>
</comment>
<comment type="catalytic activity">
    <reaction evidence="16 17">
        <text>di-trans,octa-cis-undecaprenyl diphosphate + H2O = di-trans,octa-cis-undecaprenyl phosphate + phosphate + H(+)</text>
        <dbReference type="Rhea" id="RHEA:28094"/>
        <dbReference type="ChEBI" id="CHEBI:15377"/>
        <dbReference type="ChEBI" id="CHEBI:15378"/>
        <dbReference type="ChEBI" id="CHEBI:43474"/>
        <dbReference type="ChEBI" id="CHEBI:58405"/>
        <dbReference type="ChEBI" id="CHEBI:60392"/>
        <dbReference type="EC" id="3.6.1.27"/>
    </reaction>
</comment>
<evidence type="ECO:0000256" key="1">
    <source>
        <dbReference type="ARBA" id="ARBA00004651"/>
    </source>
</evidence>
<keyword evidence="5 17" id="KW-1003">Cell membrane</keyword>
<evidence type="ECO:0000256" key="13">
    <source>
        <dbReference type="ARBA" id="ARBA00023316"/>
    </source>
</evidence>
<comment type="miscellaneous">
    <text evidence="17">Bacitracin is thought to be involved in the inhibition of peptidoglycan synthesis by sequestering undecaprenyl diphosphate, thereby reducing the pool of lipid carrier available.</text>
</comment>
<keyword evidence="12 17" id="KW-0046">Antibiotic resistance</keyword>
<dbReference type="PANTHER" id="PTHR30622:SF3">
    <property type="entry name" value="UNDECAPRENYL-DIPHOSPHATASE"/>
    <property type="match status" value="1"/>
</dbReference>
<comment type="caution">
    <text evidence="18">The sequence shown here is derived from an EMBL/GenBank/DDBJ whole genome shotgun (WGS) entry which is preliminary data.</text>
</comment>
<keyword evidence="7 17" id="KW-0378">Hydrolase</keyword>
<feature type="transmembrane region" description="Helical" evidence="17">
    <location>
        <begin position="87"/>
        <end position="107"/>
    </location>
</feature>
<dbReference type="NCBIfam" id="NF001392">
    <property type="entry name" value="PRK00281.2-1"/>
    <property type="match status" value="1"/>
</dbReference>
<dbReference type="HAMAP" id="MF_01006">
    <property type="entry name" value="Undec_diphosphatase"/>
    <property type="match status" value="1"/>
</dbReference>
<dbReference type="RefSeq" id="WP_203844153.1">
    <property type="nucleotide sequence ID" value="NZ_BAAAVW010000003.1"/>
</dbReference>
<sequence>MEIWQAVVLGVVEGVTEFLPVSSTGHLTITEKLMGIPIDDKGVTAFTAVIQVGAIIAAIIYFRNDIGRFIAGFVKGLRSAEARKETGWKMAINVIVGSLPIAVIGLLFKDLIEGELRSLWFVAGALVVWSLVMVISEHLATQDRGEADLTWKDALIIGLAQCIALIPGVSRSGATISVGLLRHLDRVTATRLSFFLGIPALAAAGILEGVQRAGEVSETVGWGPAAVGTVVSFVVAYASIAWLLKFVASNSIATFVYYRAAVGGIIVALLWGGVISAT</sequence>
<reference evidence="18" key="1">
    <citation type="submission" date="2021-01" db="EMBL/GenBank/DDBJ databases">
        <title>Whole genome shotgun sequence of Dactylosporangium siamense NBRC 106093.</title>
        <authorList>
            <person name="Komaki H."/>
            <person name="Tamura T."/>
        </authorList>
    </citation>
    <scope>NUCLEOTIDE SEQUENCE</scope>
    <source>
        <strain evidence="18">NBRC 106093</strain>
    </source>
</reference>
<dbReference type="GO" id="GO:0005886">
    <property type="term" value="C:plasma membrane"/>
    <property type="evidence" value="ECO:0007669"/>
    <property type="project" value="UniProtKB-SubCell"/>
</dbReference>
<name>A0A919PEV1_9ACTN</name>
<evidence type="ECO:0000256" key="7">
    <source>
        <dbReference type="ARBA" id="ARBA00022801"/>
    </source>
</evidence>
<dbReference type="GO" id="GO:0008360">
    <property type="term" value="P:regulation of cell shape"/>
    <property type="evidence" value="ECO:0007669"/>
    <property type="project" value="UniProtKB-KW"/>
</dbReference>
<feature type="transmembrane region" description="Helical" evidence="17">
    <location>
        <begin position="119"/>
        <end position="136"/>
    </location>
</feature>
<evidence type="ECO:0000256" key="15">
    <source>
        <dbReference type="ARBA" id="ARBA00032932"/>
    </source>
</evidence>
<dbReference type="GO" id="GO:0071555">
    <property type="term" value="P:cell wall organization"/>
    <property type="evidence" value="ECO:0007669"/>
    <property type="project" value="UniProtKB-KW"/>
</dbReference>
<evidence type="ECO:0000313" key="18">
    <source>
        <dbReference type="EMBL" id="GIG42259.1"/>
    </source>
</evidence>
<feature type="transmembrane region" description="Helical" evidence="17">
    <location>
        <begin position="256"/>
        <end position="277"/>
    </location>
</feature>
<gene>
    <name evidence="18" type="primary">uppP1_1</name>
    <name evidence="17" type="synonym">uppP</name>
    <name evidence="18" type="ORF">Dsi01nite_003000</name>
</gene>
<keyword evidence="13 17" id="KW-0961">Cell wall biogenesis/degradation</keyword>